<dbReference type="InterPro" id="IPR004364">
    <property type="entry name" value="Aa-tRNA-synt_II"/>
</dbReference>
<keyword evidence="10" id="KW-0648">Protein biosynthesis</keyword>
<dbReference type="GO" id="GO:0005829">
    <property type="term" value="C:cytosol"/>
    <property type="evidence" value="ECO:0007669"/>
    <property type="project" value="TreeGrafter"/>
</dbReference>
<evidence type="ECO:0000256" key="10">
    <source>
        <dbReference type="ARBA" id="ARBA00022917"/>
    </source>
</evidence>
<keyword evidence="5" id="KW-0963">Cytoplasm</keyword>
<dbReference type="GO" id="GO:0006430">
    <property type="term" value="P:lysyl-tRNA aminoacylation"/>
    <property type="evidence" value="ECO:0007669"/>
    <property type="project" value="InterPro"/>
</dbReference>
<keyword evidence="8" id="KW-0547">Nucleotide-binding</keyword>
<dbReference type="PANTHER" id="PTHR42918">
    <property type="entry name" value="LYSYL-TRNA SYNTHETASE"/>
    <property type="match status" value="1"/>
</dbReference>
<dbReference type="GO" id="GO:0004824">
    <property type="term" value="F:lysine-tRNA ligase activity"/>
    <property type="evidence" value="ECO:0007669"/>
    <property type="project" value="UniProtKB-EC"/>
</dbReference>
<dbReference type="PROSITE" id="PS50862">
    <property type="entry name" value="AA_TRNA_LIGASE_II"/>
    <property type="match status" value="1"/>
</dbReference>
<gene>
    <name evidence="15" type="primary">lysS_4</name>
    <name evidence="15" type="ORF">NCTC10124_01314</name>
</gene>
<dbReference type="InterPro" id="IPR044136">
    <property type="entry name" value="Lys-tRNA-ligase_II_N"/>
</dbReference>
<comment type="subcellular location">
    <subcellularLocation>
        <location evidence="1">Cytoplasm</location>
    </subcellularLocation>
</comment>
<dbReference type="NCBIfam" id="NF001756">
    <property type="entry name" value="PRK00484.1"/>
    <property type="match status" value="1"/>
</dbReference>
<evidence type="ECO:0000256" key="13">
    <source>
        <dbReference type="RuleBase" id="RU000336"/>
    </source>
</evidence>
<dbReference type="InterPro" id="IPR045864">
    <property type="entry name" value="aa-tRNA-synth_II/BPL/LPL"/>
</dbReference>
<dbReference type="InterPro" id="IPR012340">
    <property type="entry name" value="NA-bd_OB-fold"/>
</dbReference>
<feature type="non-terminal residue" evidence="15">
    <location>
        <position position="442"/>
    </location>
</feature>
<name>A0A3B0PC53_MYCSY</name>
<sequence>MSIKLTEQEQIRLSKLDTYKKLNINPFEKIEKNLNYVYSKDLKEKYSSYSKEELESMDLYFDLYGRITSQRGPFIVIKDYFDKIQLYFNKKEHLYLAELVSNLDLGDIIHAHGKLSKTNTGELVVKIKTLKLLTKALKPLPDKFHGLSDIEEIYRHRYLDLISNEHSMEVFKKRSKIISLIRRYFDSNMYLEVETPFLSNYISGAAAKPFKTFHNALSQEFTLRIATEIPLKKLLIGGIDRVYEMGRIFRNEGIDTTHNPEFTTIEFYEAYSNLEKMMQRTEELFKLIAKELNLKTLQNKGEEINLEEPFKRVNMIDEVSKATGVDFRNVTLEKALELAKEHGVKLKKYYTVGHISNELFEKLIEKTLVQPTFVMGHPIEISPLTYEASDPRYVERAELFINGKEYANMYTELSNPIEQLKRFEDQLNEKAQGNDESSDIDW</sequence>
<keyword evidence="6 15" id="KW-0436">Ligase</keyword>
<comment type="subunit">
    <text evidence="2">Homodimer.</text>
</comment>
<evidence type="ECO:0000256" key="7">
    <source>
        <dbReference type="ARBA" id="ARBA00022723"/>
    </source>
</evidence>
<evidence type="ECO:0000256" key="3">
    <source>
        <dbReference type="ARBA" id="ARBA00013166"/>
    </source>
</evidence>
<keyword evidence="7 13" id="KW-0479">Metal-binding</keyword>
<dbReference type="NCBIfam" id="TIGR00499">
    <property type="entry name" value="lysS_bact"/>
    <property type="match status" value="1"/>
</dbReference>
<dbReference type="GO" id="GO:0046872">
    <property type="term" value="F:metal ion binding"/>
    <property type="evidence" value="ECO:0007669"/>
    <property type="project" value="UniProtKB-KW"/>
</dbReference>
<dbReference type="Pfam" id="PF01336">
    <property type="entry name" value="tRNA_anti-codon"/>
    <property type="match status" value="1"/>
</dbReference>
<dbReference type="GO" id="GO:0005524">
    <property type="term" value="F:ATP binding"/>
    <property type="evidence" value="ECO:0007669"/>
    <property type="project" value="UniProtKB-KW"/>
</dbReference>
<protein>
    <recommendedName>
        <fullName evidence="4 13">Lysine--tRNA ligase</fullName>
        <ecNumber evidence="3 13">6.1.1.6</ecNumber>
    </recommendedName>
</protein>
<dbReference type="GO" id="GO:0000049">
    <property type="term" value="F:tRNA binding"/>
    <property type="evidence" value="ECO:0007669"/>
    <property type="project" value="TreeGrafter"/>
</dbReference>
<dbReference type="Pfam" id="PF00152">
    <property type="entry name" value="tRNA-synt_2"/>
    <property type="match status" value="1"/>
</dbReference>
<comment type="cofactor">
    <cofactor evidence="13">
        <name>Mg(2+)</name>
        <dbReference type="ChEBI" id="CHEBI:18420"/>
    </cofactor>
    <text evidence="13">Binds 3 Mg(2+) ions per subunit.</text>
</comment>
<evidence type="ECO:0000259" key="14">
    <source>
        <dbReference type="PROSITE" id="PS50862"/>
    </source>
</evidence>
<dbReference type="InterPro" id="IPR018149">
    <property type="entry name" value="Lys-tRNA-synth_II_C"/>
</dbReference>
<keyword evidence="9" id="KW-0067">ATP-binding</keyword>
<evidence type="ECO:0000256" key="5">
    <source>
        <dbReference type="ARBA" id="ARBA00022490"/>
    </source>
</evidence>
<evidence type="ECO:0000256" key="6">
    <source>
        <dbReference type="ARBA" id="ARBA00022598"/>
    </source>
</evidence>
<dbReference type="SUPFAM" id="SSF50249">
    <property type="entry name" value="Nucleic acid-binding proteins"/>
    <property type="match status" value="1"/>
</dbReference>
<keyword evidence="11 15" id="KW-0030">Aminoacyl-tRNA synthetase</keyword>
<dbReference type="EMBL" id="LS991953">
    <property type="protein sequence ID" value="SYV93560.1"/>
    <property type="molecule type" value="Genomic_DNA"/>
</dbReference>
<dbReference type="AlphaFoldDB" id="A0A3B0PC53"/>
<dbReference type="InterPro" id="IPR004365">
    <property type="entry name" value="NA-bd_OB_tRNA"/>
</dbReference>
<dbReference type="Gene3D" id="2.40.50.140">
    <property type="entry name" value="Nucleic acid-binding proteins"/>
    <property type="match status" value="1"/>
</dbReference>
<evidence type="ECO:0000256" key="2">
    <source>
        <dbReference type="ARBA" id="ARBA00011738"/>
    </source>
</evidence>
<feature type="domain" description="Aminoacyl-transfer RNA synthetases class-II family profile" evidence="14">
    <location>
        <begin position="171"/>
        <end position="415"/>
    </location>
</feature>
<dbReference type="PRINTS" id="PR00982">
    <property type="entry name" value="TRNASYNTHLYS"/>
</dbReference>
<dbReference type="Gene3D" id="3.30.930.10">
    <property type="entry name" value="Bira Bifunctional Protein, Domain 2"/>
    <property type="match status" value="1"/>
</dbReference>
<evidence type="ECO:0000256" key="11">
    <source>
        <dbReference type="ARBA" id="ARBA00023146"/>
    </source>
</evidence>
<evidence type="ECO:0000256" key="8">
    <source>
        <dbReference type="ARBA" id="ARBA00022741"/>
    </source>
</evidence>
<dbReference type="CDD" id="cd04322">
    <property type="entry name" value="LysRS_N"/>
    <property type="match status" value="1"/>
</dbReference>
<evidence type="ECO:0000256" key="4">
    <source>
        <dbReference type="ARBA" id="ARBA00015745"/>
    </source>
</evidence>
<evidence type="ECO:0000256" key="12">
    <source>
        <dbReference type="ARBA" id="ARBA00048573"/>
    </source>
</evidence>
<keyword evidence="13" id="KW-0460">Magnesium</keyword>
<dbReference type="PANTHER" id="PTHR42918:SF15">
    <property type="entry name" value="LYSINE--TRNA LIGASE, CHLOROPLASTIC_MITOCHONDRIAL"/>
    <property type="match status" value="1"/>
</dbReference>
<reference evidence="16" key="1">
    <citation type="submission" date="2018-06" db="EMBL/GenBank/DDBJ databases">
        <authorList>
            <consortium name="Pathogen Informatics"/>
        </authorList>
    </citation>
    <scope>NUCLEOTIDE SEQUENCE [LARGE SCALE GENOMIC DNA]</scope>
    <source>
        <strain evidence="16">NCTC10124</strain>
    </source>
</reference>
<evidence type="ECO:0000256" key="9">
    <source>
        <dbReference type="ARBA" id="ARBA00022840"/>
    </source>
</evidence>
<accession>A0A3B0PC53</accession>
<evidence type="ECO:0000313" key="16">
    <source>
        <dbReference type="Proteomes" id="UP000259328"/>
    </source>
</evidence>
<proteinExistence type="predicted"/>
<dbReference type="InterPro" id="IPR006195">
    <property type="entry name" value="aa-tRNA-synth_II"/>
</dbReference>
<dbReference type="InterPro" id="IPR002313">
    <property type="entry name" value="Lys-tRNA-ligase_II"/>
</dbReference>
<evidence type="ECO:0000256" key="1">
    <source>
        <dbReference type="ARBA" id="ARBA00004496"/>
    </source>
</evidence>
<dbReference type="Proteomes" id="UP000259328">
    <property type="component" value="Chromosome"/>
</dbReference>
<organism evidence="15 16">
    <name type="scientific">Mycoplasmopsis synoviae</name>
    <name type="common">Mycoplasma synoviae</name>
    <dbReference type="NCBI Taxonomy" id="2109"/>
    <lineage>
        <taxon>Bacteria</taxon>
        <taxon>Bacillati</taxon>
        <taxon>Mycoplasmatota</taxon>
        <taxon>Mycoplasmoidales</taxon>
        <taxon>Metamycoplasmataceae</taxon>
        <taxon>Mycoplasmopsis</taxon>
    </lineage>
</organism>
<dbReference type="EC" id="6.1.1.6" evidence="3 13"/>
<evidence type="ECO:0000313" key="15">
    <source>
        <dbReference type="EMBL" id="SYV93560.1"/>
    </source>
</evidence>
<dbReference type="SUPFAM" id="SSF55681">
    <property type="entry name" value="Class II aaRS and biotin synthetases"/>
    <property type="match status" value="1"/>
</dbReference>
<comment type="catalytic activity">
    <reaction evidence="12 13">
        <text>tRNA(Lys) + L-lysine + ATP = L-lysyl-tRNA(Lys) + AMP + diphosphate</text>
        <dbReference type="Rhea" id="RHEA:20792"/>
        <dbReference type="Rhea" id="RHEA-COMP:9696"/>
        <dbReference type="Rhea" id="RHEA-COMP:9697"/>
        <dbReference type="ChEBI" id="CHEBI:30616"/>
        <dbReference type="ChEBI" id="CHEBI:32551"/>
        <dbReference type="ChEBI" id="CHEBI:33019"/>
        <dbReference type="ChEBI" id="CHEBI:78442"/>
        <dbReference type="ChEBI" id="CHEBI:78529"/>
        <dbReference type="ChEBI" id="CHEBI:456215"/>
        <dbReference type="EC" id="6.1.1.6"/>
    </reaction>
</comment>